<dbReference type="Gene3D" id="3.40.50.1820">
    <property type="entry name" value="alpha/beta hydrolase"/>
    <property type="match status" value="1"/>
</dbReference>
<feature type="domain" description="AB hydrolase-1" evidence="1">
    <location>
        <begin position="35"/>
        <end position="269"/>
    </location>
</feature>
<evidence type="ECO:0000313" key="4">
    <source>
        <dbReference type="Proteomes" id="UP000693972"/>
    </source>
</evidence>
<dbReference type="PRINTS" id="PR00412">
    <property type="entry name" value="EPOXHYDRLASE"/>
</dbReference>
<evidence type="ECO:0000313" key="3">
    <source>
        <dbReference type="EMBL" id="QXL86898.1"/>
    </source>
</evidence>
<accession>A0A975TSM8</accession>
<proteinExistence type="predicted"/>
<dbReference type="GO" id="GO:0016787">
    <property type="term" value="F:hydrolase activity"/>
    <property type="evidence" value="ECO:0007669"/>
    <property type="project" value="UniProtKB-KW"/>
</dbReference>
<dbReference type="InterPro" id="IPR029058">
    <property type="entry name" value="AB_hydrolase_fold"/>
</dbReference>
<dbReference type="EMBL" id="JAIMBW010000001">
    <property type="protein sequence ID" value="MBY4894219.1"/>
    <property type="molecule type" value="Genomic_DNA"/>
</dbReference>
<dbReference type="InterPro" id="IPR017497">
    <property type="entry name" value="BchO"/>
</dbReference>
<organism evidence="3">
    <name type="scientific">Gymnodinialimonas phycosphaerae</name>
    <dbReference type="NCBI Taxonomy" id="2841589"/>
    <lineage>
        <taxon>Bacteria</taxon>
        <taxon>Pseudomonadati</taxon>
        <taxon>Pseudomonadota</taxon>
        <taxon>Alphaproteobacteria</taxon>
        <taxon>Rhodobacterales</taxon>
        <taxon>Paracoccaceae</taxon>
        <taxon>Gymnodinialimonas</taxon>
    </lineage>
</organism>
<sequence length="282" mass="30127">MSLPPKDWPNRDASRVVQVMPHRWHVQQMGEGPDVLLLHGAGASAHSWAPIAPQLQSLYRLFVPDLPGLGFTQSPKGRARLPDMAQDLSALLNDQGISPKVVIAHSAGGAIALEMTRRGLITPDRIVILNGALEDFKGAAGVIFPVIAKILVLNPLTGMFLSSGPQSLSQARAVIKSTGSELPETLLTPYAQLIGRKPHVDGTLGMMAQWSLADLTRALPEIATPTLFVHGAKDSAVDVSVAERAARAMPNARLVVMDDVGHLAHEEAPETVADHIKAFTQT</sequence>
<dbReference type="Proteomes" id="UP000693972">
    <property type="component" value="Unassembled WGS sequence"/>
</dbReference>
<dbReference type="SUPFAM" id="SSF53474">
    <property type="entry name" value="alpha/beta-Hydrolases"/>
    <property type="match status" value="1"/>
</dbReference>
<dbReference type="PANTHER" id="PTHR43689">
    <property type="entry name" value="HYDROLASE"/>
    <property type="match status" value="1"/>
</dbReference>
<dbReference type="InterPro" id="IPR000073">
    <property type="entry name" value="AB_hydrolase_1"/>
</dbReference>
<name>A0A975TSM8_9RHOB</name>
<dbReference type="InterPro" id="IPR000639">
    <property type="entry name" value="Epox_hydrolase-like"/>
</dbReference>
<evidence type="ECO:0000259" key="1">
    <source>
        <dbReference type="Pfam" id="PF00561"/>
    </source>
</evidence>
<dbReference type="Pfam" id="PF00561">
    <property type="entry name" value="Abhydrolase_1"/>
    <property type="match status" value="1"/>
</dbReference>
<dbReference type="PRINTS" id="PR00111">
    <property type="entry name" value="ABHYDROLASE"/>
</dbReference>
<reference evidence="3 4" key="1">
    <citation type="submission" date="2021-07" db="EMBL/GenBank/DDBJ databases">
        <title>Karlodiniumbacter phycospheric gen. nov., sp. nov., a phycosphere bacterium isolated from karlodinium veneficum.</title>
        <authorList>
            <person name="Peng Y."/>
            <person name="Jiang L."/>
            <person name="Lee J."/>
        </authorList>
    </citation>
    <scope>NUCLEOTIDE SEQUENCE</scope>
    <source>
        <strain evidence="3 4">N5</strain>
    </source>
</reference>
<protein>
    <submittedName>
        <fullName evidence="3">Alpha/beta fold hydrolase</fullName>
    </submittedName>
</protein>
<evidence type="ECO:0000313" key="2">
    <source>
        <dbReference type="EMBL" id="MBY4894219.1"/>
    </source>
</evidence>
<keyword evidence="3" id="KW-0378">Hydrolase</keyword>
<keyword evidence="4" id="KW-1185">Reference proteome</keyword>
<dbReference type="RefSeq" id="WP_257893817.1">
    <property type="nucleotide sequence ID" value="NZ_JAIMBW010000001.1"/>
</dbReference>
<dbReference type="EMBL" id="CP078073">
    <property type="protein sequence ID" value="QXL86898.1"/>
    <property type="molecule type" value="Genomic_DNA"/>
</dbReference>
<dbReference type="NCBIfam" id="TIGR03056">
    <property type="entry name" value="bchO_mg_che_rel"/>
    <property type="match status" value="1"/>
</dbReference>
<gene>
    <name evidence="2" type="ORF">KUL25_15790</name>
    <name evidence="3" type="ORF">KUL25_15795</name>
</gene>
<dbReference type="AlphaFoldDB" id="A0A975TSM8"/>
<dbReference type="PANTHER" id="PTHR43689:SF8">
    <property type="entry name" value="ALPHA_BETA-HYDROLASES SUPERFAMILY PROTEIN"/>
    <property type="match status" value="1"/>
</dbReference>